<evidence type="ECO:0000313" key="1">
    <source>
        <dbReference type="EMBL" id="AKH42250.1"/>
    </source>
</evidence>
<dbReference type="CDD" id="cd06587">
    <property type="entry name" value="VOC"/>
    <property type="match status" value="1"/>
</dbReference>
<accession>A0A0F7KTX8</accession>
<dbReference type="RefSeq" id="WP_156320077.1">
    <property type="nucleotide sequence ID" value="NZ_CP011452.2"/>
</dbReference>
<dbReference type="OrthoDB" id="7407907at2"/>
<dbReference type="InterPro" id="IPR037523">
    <property type="entry name" value="VOC_core"/>
</dbReference>
<dbReference type="Proteomes" id="UP000034392">
    <property type="component" value="Chromosome"/>
</dbReference>
<dbReference type="PATRIC" id="fig|1267766.3.peg.1214"/>
<reference evidence="1" key="1">
    <citation type="submission" date="2015-05" db="EMBL/GenBank/DDBJ databases">
        <title>The complete genome of Altererythrobacter atlanticus strain 26DY36.</title>
        <authorList>
            <person name="Wu Y.-H."/>
            <person name="Cheng H."/>
            <person name="Wu X.-W."/>
        </authorList>
    </citation>
    <scope>NUCLEOTIDE SEQUENCE [LARGE SCALE GENOMIC DNA]</scope>
    <source>
        <strain evidence="1">26DY36</strain>
    </source>
</reference>
<dbReference type="Pfam" id="PF18029">
    <property type="entry name" value="Glyoxalase_6"/>
    <property type="match status" value="1"/>
</dbReference>
<sequence length="130" mass="13856">MTAPAVRLGFMKLNVPEMAPALAFWQEAFGFIVTRTFDEDSFVEHILAVPGQEEGPNLLLVQSRNGGPFSIGNSHGPVGLFCDDIEASHQKALECGAARVTGIFDAGGVLVALLKSPEGHEIELVQLPQA</sequence>
<dbReference type="PROSITE" id="PS51819">
    <property type="entry name" value="VOC"/>
    <property type="match status" value="1"/>
</dbReference>
<protein>
    <submittedName>
        <fullName evidence="1">Glyoxalase-like domain protein</fullName>
    </submittedName>
</protein>
<name>A0A0F7KTX8_9SPHN</name>
<organism evidence="1 2">
    <name type="scientific">Croceibacterium atlanticum</name>
    <dbReference type="NCBI Taxonomy" id="1267766"/>
    <lineage>
        <taxon>Bacteria</taxon>
        <taxon>Pseudomonadati</taxon>
        <taxon>Pseudomonadota</taxon>
        <taxon>Alphaproteobacteria</taxon>
        <taxon>Sphingomonadales</taxon>
        <taxon>Erythrobacteraceae</taxon>
        <taxon>Croceibacterium</taxon>
    </lineage>
</organism>
<dbReference type="KEGG" id="aay:WYH_01205"/>
<gene>
    <name evidence="1" type="ORF">WYH_01205</name>
</gene>
<dbReference type="AlphaFoldDB" id="A0A0F7KTX8"/>
<dbReference type="SUPFAM" id="SSF54593">
    <property type="entry name" value="Glyoxalase/Bleomycin resistance protein/Dihydroxybiphenyl dioxygenase"/>
    <property type="match status" value="1"/>
</dbReference>
<keyword evidence="2" id="KW-1185">Reference proteome</keyword>
<dbReference type="InterPro" id="IPR041581">
    <property type="entry name" value="Glyoxalase_6"/>
</dbReference>
<evidence type="ECO:0000313" key="2">
    <source>
        <dbReference type="Proteomes" id="UP000034392"/>
    </source>
</evidence>
<proteinExistence type="predicted"/>
<dbReference type="Gene3D" id="3.10.180.10">
    <property type="entry name" value="2,3-Dihydroxybiphenyl 1,2-Dioxygenase, domain 1"/>
    <property type="match status" value="1"/>
</dbReference>
<dbReference type="STRING" id="1267766.WYH_01205"/>
<dbReference type="EMBL" id="CP011452">
    <property type="protein sequence ID" value="AKH42250.1"/>
    <property type="molecule type" value="Genomic_DNA"/>
</dbReference>
<dbReference type="InterPro" id="IPR029068">
    <property type="entry name" value="Glyas_Bleomycin-R_OHBP_Dase"/>
</dbReference>